<protein>
    <submittedName>
        <fullName evidence="1">Uncharacterized protein</fullName>
    </submittedName>
</protein>
<dbReference type="EMBL" id="JANIEX010000124">
    <property type="protein sequence ID" value="KAJ3572886.1"/>
    <property type="molecule type" value="Genomic_DNA"/>
</dbReference>
<keyword evidence="2" id="KW-1185">Reference proteome</keyword>
<evidence type="ECO:0000313" key="2">
    <source>
        <dbReference type="Proteomes" id="UP001213000"/>
    </source>
</evidence>
<dbReference type="AlphaFoldDB" id="A0AAD5W403"/>
<sequence>MAAPPSGKIFRIFCKAFQKATAYTTSDSCAPISFSNVPAGGSFGQWTWTTRSGGPSNVGMFTNGGNPGYATARDGKVVVCPQAQLGSNDQIVWELVDNHDGTFLVQIPQSKLIWGVDSNSNLVITDAQKGTGASQQFAFA</sequence>
<gene>
    <name evidence="1" type="ORF">NP233_g2786</name>
</gene>
<proteinExistence type="predicted"/>
<dbReference type="InterPro" id="IPR035992">
    <property type="entry name" value="Ricin_B-like_lectins"/>
</dbReference>
<dbReference type="Proteomes" id="UP001213000">
    <property type="component" value="Unassembled WGS sequence"/>
</dbReference>
<comment type="caution">
    <text evidence="1">The sequence shown here is derived from an EMBL/GenBank/DDBJ whole genome shotgun (WGS) entry which is preliminary data.</text>
</comment>
<name>A0AAD5W403_9AGAR</name>
<organism evidence="1 2">
    <name type="scientific">Leucocoprinus birnbaumii</name>
    <dbReference type="NCBI Taxonomy" id="56174"/>
    <lineage>
        <taxon>Eukaryota</taxon>
        <taxon>Fungi</taxon>
        <taxon>Dikarya</taxon>
        <taxon>Basidiomycota</taxon>
        <taxon>Agaricomycotina</taxon>
        <taxon>Agaricomycetes</taxon>
        <taxon>Agaricomycetidae</taxon>
        <taxon>Agaricales</taxon>
        <taxon>Agaricineae</taxon>
        <taxon>Agaricaceae</taxon>
        <taxon>Leucocoprinus</taxon>
    </lineage>
</organism>
<dbReference type="SUPFAM" id="SSF50370">
    <property type="entry name" value="Ricin B-like lectins"/>
    <property type="match status" value="1"/>
</dbReference>
<reference evidence="1" key="1">
    <citation type="submission" date="2022-07" db="EMBL/GenBank/DDBJ databases">
        <title>Genome Sequence of Leucocoprinus birnbaumii.</title>
        <authorList>
            <person name="Buettner E."/>
        </authorList>
    </citation>
    <scope>NUCLEOTIDE SEQUENCE</scope>
    <source>
        <strain evidence="1">VT141</strain>
    </source>
</reference>
<accession>A0AAD5W403</accession>
<evidence type="ECO:0000313" key="1">
    <source>
        <dbReference type="EMBL" id="KAJ3572886.1"/>
    </source>
</evidence>
<dbReference type="Gene3D" id="2.80.10.50">
    <property type="match status" value="1"/>
</dbReference>